<dbReference type="PANTHER" id="PTHR42643">
    <property type="entry name" value="IONOTROPIC RECEPTOR 20A-RELATED"/>
    <property type="match status" value="1"/>
</dbReference>
<keyword evidence="5 14" id="KW-0812">Transmembrane</keyword>
<keyword evidence="7" id="KW-0406">Ion transport</keyword>
<keyword evidence="3" id="KW-0813">Transport</keyword>
<feature type="compositionally biased region" description="Basic and acidic residues" evidence="13">
    <location>
        <begin position="56"/>
        <end position="67"/>
    </location>
</feature>
<comment type="similarity">
    <text evidence="2">Belongs to the glutamate-gated ion channel (TC 1.A.10.1) family.</text>
</comment>
<dbReference type="GO" id="GO:0005886">
    <property type="term" value="C:plasma membrane"/>
    <property type="evidence" value="ECO:0007669"/>
    <property type="project" value="UniProtKB-SubCell"/>
</dbReference>
<keyword evidence="9 18" id="KW-0675">Receptor</keyword>
<evidence type="ECO:0000256" key="7">
    <source>
        <dbReference type="ARBA" id="ARBA00023065"/>
    </source>
</evidence>
<evidence type="ECO:0000256" key="12">
    <source>
        <dbReference type="ARBA" id="ARBA00023303"/>
    </source>
</evidence>
<evidence type="ECO:0000256" key="9">
    <source>
        <dbReference type="ARBA" id="ARBA00023170"/>
    </source>
</evidence>
<keyword evidence="19" id="KW-1185">Reference proteome</keyword>
<keyword evidence="6 14" id="KW-1133">Transmembrane helix</keyword>
<dbReference type="InterPro" id="IPR052192">
    <property type="entry name" value="Insect_Ionotropic_Sensory_Rcpt"/>
</dbReference>
<gene>
    <name evidence="18" type="primary">Ir21a-L11</name>
    <name evidence="18" type="ORF">Hamer_G010216</name>
</gene>
<evidence type="ECO:0000256" key="1">
    <source>
        <dbReference type="ARBA" id="ARBA00004651"/>
    </source>
</evidence>
<feature type="domain" description="Ionotropic glutamate receptor C-terminal" evidence="16">
    <location>
        <begin position="423"/>
        <end position="684"/>
    </location>
</feature>
<evidence type="ECO:0000313" key="19">
    <source>
        <dbReference type="Proteomes" id="UP000747542"/>
    </source>
</evidence>
<dbReference type="Gene3D" id="1.10.287.70">
    <property type="match status" value="1"/>
</dbReference>
<keyword evidence="10" id="KW-0325">Glycoprotein</keyword>
<dbReference type="AlphaFoldDB" id="A0A8J5KD09"/>
<evidence type="ECO:0000256" key="11">
    <source>
        <dbReference type="ARBA" id="ARBA00023286"/>
    </source>
</evidence>
<dbReference type="SUPFAM" id="SSF53850">
    <property type="entry name" value="Periplasmic binding protein-like II"/>
    <property type="match status" value="1"/>
</dbReference>
<evidence type="ECO:0000256" key="3">
    <source>
        <dbReference type="ARBA" id="ARBA00022448"/>
    </source>
</evidence>
<feature type="signal peptide" evidence="15">
    <location>
        <begin position="1"/>
        <end position="24"/>
    </location>
</feature>
<dbReference type="GO" id="GO:0015276">
    <property type="term" value="F:ligand-gated monoatomic ion channel activity"/>
    <property type="evidence" value="ECO:0007669"/>
    <property type="project" value="InterPro"/>
</dbReference>
<proteinExistence type="inferred from homology"/>
<feature type="transmembrane region" description="Helical" evidence="14">
    <location>
        <begin position="490"/>
        <end position="511"/>
    </location>
</feature>
<accession>A0A8J5KD09</accession>
<evidence type="ECO:0000256" key="14">
    <source>
        <dbReference type="SAM" id="Phobius"/>
    </source>
</evidence>
<evidence type="ECO:0000313" key="18">
    <source>
        <dbReference type="EMBL" id="KAG7167814.1"/>
    </source>
</evidence>
<feature type="domain" description="Ionotropic glutamate receptor L-glutamate and glycine-binding" evidence="17">
    <location>
        <begin position="297"/>
        <end position="397"/>
    </location>
</feature>
<dbReference type="Pfam" id="PF00060">
    <property type="entry name" value="Lig_chan"/>
    <property type="match status" value="1"/>
</dbReference>
<keyword evidence="15" id="KW-0732">Signal</keyword>
<dbReference type="GO" id="GO:0050906">
    <property type="term" value="P:detection of stimulus involved in sensory perception"/>
    <property type="evidence" value="ECO:0007669"/>
    <property type="project" value="UniProtKB-ARBA"/>
</dbReference>
<protein>
    <submittedName>
        <fullName evidence="18">Ionotropic receptor 21a-like 11</fullName>
    </submittedName>
</protein>
<name>A0A8J5KD09_HOMAM</name>
<dbReference type="InterPro" id="IPR019594">
    <property type="entry name" value="Glu/Gly-bd"/>
</dbReference>
<evidence type="ECO:0000256" key="6">
    <source>
        <dbReference type="ARBA" id="ARBA00022989"/>
    </source>
</evidence>
<keyword evidence="12" id="KW-0407">Ion channel</keyword>
<feature type="transmembrane region" description="Helical" evidence="14">
    <location>
        <begin position="460"/>
        <end position="478"/>
    </location>
</feature>
<keyword evidence="11" id="KW-1071">Ligand-gated ion channel</keyword>
<evidence type="ECO:0000256" key="15">
    <source>
        <dbReference type="SAM" id="SignalP"/>
    </source>
</evidence>
<dbReference type="PANTHER" id="PTHR42643:SF24">
    <property type="entry name" value="IONOTROPIC RECEPTOR 60A"/>
    <property type="match status" value="1"/>
</dbReference>
<dbReference type="Proteomes" id="UP000747542">
    <property type="component" value="Unassembled WGS sequence"/>
</dbReference>
<evidence type="ECO:0000256" key="8">
    <source>
        <dbReference type="ARBA" id="ARBA00023136"/>
    </source>
</evidence>
<evidence type="ECO:0000256" key="13">
    <source>
        <dbReference type="SAM" id="MobiDB-lite"/>
    </source>
</evidence>
<organism evidence="18 19">
    <name type="scientific">Homarus americanus</name>
    <name type="common">American lobster</name>
    <dbReference type="NCBI Taxonomy" id="6706"/>
    <lineage>
        <taxon>Eukaryota</taxon>
        <taxon>Metazoa</taxon>
        <taxon>Ecdysozoa</taxon>
        <taxon>Arthropoda</taxon>
        <taxon>Crustacea</taxon>
        <taxon>Multicrustacea</taxon>
        <taxon>Malacostraca</taxon>
        <taxon>Eumalacostraca</taxon>
        <taxon>Eucarida</taxon>
        <taxon>Decapoda</taxon>
        <taxon>Pleocyemata</taxon>
        <taxon>Astacidea</taxon>
        <taxon>Nephropoidea</taxon>
        <taxon>Nephropidae</taxon>
        <taxon>Homarus</taxon>
    </lineage>
</organism>
<feature type="chain" id="PRO_5035307728" evidence="15">
    <location>
        <begin position="25"/>
        <end position="715"/>
    </location>
</feature>
<evidence type="ECO:0000259" key="16">
    <source>
        <dbReference type="Pfam" id="PF00060"/>
    </source>
</evidence>
<dbReference type="InterPro" id="IPR001320">
    <property type="entry name" value="Iontro_rcpt_C"/>
</dbReference>
<comment type="subcellular location">
    <subcellularLocation>
        <location evidence="1">Cell membrane</location>
        <topology evidence="1">Multi-pass membrane protein</topology>
    </subcellularLocation>
</comment>
<feature type="region of interest" description="Disordered" evidence="13">
    <location>
        <begin position="52"/>
        <end position="79"/>
    </location>
</feature>
<dbReference type="EMBL" id="JAHLQT010021257">
    <property type="protein sequence ID" value="KAG7167814.1"/>
    <property type="molecule type" value="Genomic_DNA"/>
</dbReference>
<dbReference type="Gene3D" id="3.40.190.10">
    <property type="entry name" value="Periplasmic binding protein-like II"/>
    <property type="match status" value="1"/>
</dbReference>
<keyword evidence="4" id="KW-1003">Cell membrane</keyword>
<evidence type="ECO:0000259" key="17">
    <source>
        <dbReference type="Pfam" id="PF10613"/>
    </source>
</evidence>
<dbReference type="Pfam" id="PF10613">
    <property type="entry name" value="Lig_chan-Glu_bd"/>
    <property type="match status" value="1"/>
</dbReference>
<evidence type="ECO:0000256" key="2">
    <source>
        <dbReference type="ARBA" id="ARBA00008685"/>
    </source>
</evidence>
<sequence>MTPQLHPANILLLLLWWPSPPAMGNSTTTSEWLEAIARPNQTGVLEEARTSVLPIRRREGTENDLGKTPESVTSSKSMRSVGRVSPLHEFSGAAPRLLHQHTMSDQVSTPGIEAVAAIITTRLPPGCEVTIFSEDATHTVAWSLREVLAPSAIKMNTLTEGVLLQDTTWRPSLCDVYVFLLTEGEALVRHADVSHYHASIHHQHPHALWNYNAYYLLLFLDSSNTTLSPSDIATLYNFRKTEKALMVEPRGEYLLVWTHHLYSTSSTLTLLDTWRNGKFRRGKNLFPDKLTDLQGTVIRVATFDHPPSVVYVYDQQHNIDSRLGVDMQIVQILAEARNFSIEFIEVSHDELWGFELPNGTWVGLVGKVFYELADIGACNMFLELHRWKQVDYSAPYNFERGCFVAPSPEPLSNWKSPTMPFTWTTWTSIGIGLGVGGVLLHLVVALSIRPESSEFRSVSYDYLYVLGALTMRSLNIKPSYQPVRVYVGCVWLFSLILATAYSANLVAFLSVTQMSAPINTMDQLSKSSLRLGGHAFWMTQFAASIDSTVRGFNDVLETDVNLHSLFNDVETGEFALIENKQYLELQIGARYTYGSHASIRIVPECLQIYSIGLAFQKNSPLKLHLNSLILQLFESGVVHKWQGEVVDYFRSQYASRRPRTSGNSRSRPLNLAHLQGVFYVLGIGYLVSTLILVLELIVTSQVWCKQFPQNFPTIQ</sequence>
<reference evidence="18" key="1">
    <citation type="journal article" date="2021" name="Sci. Adv.">
        <title>The American lobster genome reveals insights on longevity, neural, and immune adaptations.</title>
        <authorList>
            <person name="Polinski J.M."/>
            <person name="Zimin A.V."/>
            <person name="Clark K.F."/>
            <person name="Kohn A.B."/>
            <person name="Sadowski N."/>
            <person name="Timp W."/>
            <person name="Ptitsyn A."/>
            <person name="Khanna P."/>
            <person name="Romanova D.Y."/>
            <person name="Williams P."/>
            <person name="Greenwood S.J."/>
            <person name="Moroz L.L."/>
            <person name="Walt D.R."/>
            <person name="Bodnar A.G."/>
        </authorList>
    </citation>
    <scope>NUCLEOTIDE SEQUENCE</scope>
    <source>
        <strain evidence="18">GMGI-L3</strain>
    </source>
</reference>
<feature type="transmembrane region" description="Helical" evidence="14">
    <location>
        <begin position="423"/>
        <end position="448"/>
    </location>
</feature>
<feature type="transmembrane region" description="Helical" evidence="14">
    <location>
        <begin position="677"/>
        <end position="698"/>
    </location>
</feature>
<evidence type="ECO:0000256" key="10">
    <source>
        <dbReference type="ARBA" id="ARBA00023180"/>
    </source>
</evidence>
<evidence type="ECO:0000256" key="4">
    <source>
        <dbReference type="ARBA" id="ARBA00022475"/>
    </source>
</evidence>
<comment type="caution">
    <text evidence="18">The sequence shown here is derived from an EMBL/GenBank/DDBJ whole genome shotgun (WGS) entry which is preliminary data.</text>
</comment>
<evidence type="ECO:0000256" key="5">
    <source>
        <dbReference type="ARBA" id="ARBA00022692"/>
    </source>
</evidence>
<keyword evidence="8 14" id="KW-0472">Membrane</keyword>